<accession>A0ABY7ENF3</accession>
<feature type="domain" description="Ubiquitin-like" evidence="1">
    <location>
        <begin position="97"/>
        <end position="170"/>
    </location>
</feature>
<dbReference type="SUPFAM" id="SSF54236">
    <property type="entry name" value="Ubiquitin-like"/>
    <property type="match status" value="1"/>
</dbReference>
<evidence type="ECO:0000313" key="3">
    <source>
        <dbReference type="Proteomes" id="UP001164746"/>
    </source>
</evidence>
<gene>
    <name evidence="2" type="ORF">MAR_035224</name>
</gene>
<keyword evidence="3" id="KW-1185">Reference proteome</keyword>
<dbReference type="Pfam" id="PF00240">
    <property type="entry name" value="ubiquitin"/>
    <property type="match status" value="1"/>
</dbReference>
<dbReference type="InterPro" id="IPR029071">
    <property type="entry name" value="Ubiquitin-like_domsf"/>
</dbReference>
<name>A0ABY7ENF3_MYAAR</name>
<evidence type="ECO:0000259" key="1">
    <source>
        <dbReference type="PROSITE" id="PS50053"/>
    </source>
</evidence>
<proteinExistence type="predicted"/>
<dbReference type="PANTHER" id="PTHR32097:SF17">
    <property type="entry name" value="CAMP-BINDING PROTEIN 1-RELATED"/>
    <property type="match status" value="1"/>
</dbReference>
<protein>
    <submittedName>
        <fullName evidence="2">TERZ-like protein</fullName>
    </submittedName>
</protein>
<dbReference type="PANTHER" id="PTHR32097">
    <property type="entry name" value="CAMP-BINDING PROTEIN 1-RELATED"/>
    <property type="match status" value="1"/>
</dbReference>
<dbReference type="InterPro" id="IPR051324">
    <property type="entry name" value="Stress/Tellurium_Resist"/>
</dbReference>
<dbReference type="InterPro" id="IPR000626">
    <property type="entry name" value="Ubiquitin-like_dom"/>
</dbReference>
<dbReference type="Gene3D" id="3.10.20.90">
    <property type="entry name" value="Phosphatidylinositol 3-kinase Catalytic Subunit, Chain A, domain 1"/>
    <property type="match status" value="1"/>
</dbReference>
<dbReference type="Pfam" id="PF02342">
    <property type="entry name" value="TerD"/>
    <property type="match status" value="1"/>
</dbReference>
<organism evidence="2 3">
    <name type="scientific">Mya arenaria</name>
    <name type="common">Soft-shell clam</name>
    <dbReference type="NCBI Taxonomy" id="6604"/>
    <lineage>
        <taxon>Eukaryota</taxon>
        <taxon>Metazoa</taxon>
        <taxon>Spiralia</taxon>
        <taxon>Lophotrochozoa</taxon>
        <taxon>Mollusca</taxon>
        <taxon>Bivalvia</taxon>
        <taxon>Autobranchia</taxon>
        <taxon>Heteroconchia</taxon>
        <taxon>Euheterodonta</taxon>
        <taxon>Imparidentia</taxon>
        <taxon>Neoheterodontei</taxon>
        <taxon>Myida</taxon>
        <taxon>Myoidea</taxon>
        <taxon>Myidae</taxon>
        <taxon>Mya</taxon>
    </lineage>
</organism>
<dbReference type="SMART" id="SM00213">
    <property type="entry name" value="UBQ"/>
    <property type="match status" value="1"/>
</dbReference>
<evidence type="ECO:0000313" key="2">
    <source>
        <dbReference type="EMBL" id="WAR10148.1"/>
    </source>
</evidence>
<dbReference type="Proteomes" id="UP001164746">
    <property type="component" value="Chromosome 7"/>
</dbReference>
<sequence>MECSICNKSKLPNEFAPENVSDQCDHPTLFCLRCTVNSVKINSSCPHPGCARTACISDERIRFFQAILDTKFKAYASSELRMTNERADTVNRDAFKVTLLTGENFKIDFDSGMTIDALKDRIATIVKVNPDRQKLLYNDTELLERNEGQALCRLQDYNITPDSTVYLVVRLYSIPDNLQHVVFDLYWGYPEQGQDYLDASCIIFNSKRQHIATIDYNHRISVIVPGILHSGDVLDSERRIGHHTIDVDLKNIPKTVTHLFFTLSSFIAPTLANFQKPSLRFFEKGKESNDLCKTSFTHAKTSQAVIMASLSRDKRDQWEIFESGQLSQGNAIDYIPIICNIETLIQKGY</sequence>
<reference evidence="2" key="1">
    <citation type="submission" date="2022-11" db="EMBL/GenBank/DDBJ databases">
        <title>Centuries of genome instability and evolution in soft-shell clam transmissible cancer (bioRxiv).</title>
        <authorList>
            <person name="Hart S.F.M."/>
            <person name="Yonemitsu M.A."/>
            <person name="Giersch R.M."/>
            <person name="Beal B.F."/>
            <person name="Arriagada G."/>
            <person name="Davis B.W."/>
            <person name="Ostrander E.A."/>
            <person name="Goff S.P."/>
            <person name="Metzger M.J."/>
        </authorList>
    </citation>
    <scope>NUCLEOTIDE SEQUENCE</scope>
    <source>
        <strain evidence="2">MELC-2E11</strain>
        <tissue evidence="2">Siphon/mantle</tissue>
    </source>
</reference>
<dbReference type="InterPro" id="IPR003325">
    <property type="entry name" value="TerD"/>
</dbReference>
<dbReference type="Gene3D" id="2.60.60.30">
    <property type="entry name" value="sav2460 like domains"/>
    <property type="match status" value="1"/>
</dbReference>
<dbReference type="EMBL" id="CP111018">
    <property type="protein sequence ID" value="WAR10148.1"/>
    <property type="molecule type" value="Genomic_DNA"/>
</dbReference>
<dbReference type="CDD" id="cd17039">
    <property type="entry name" value="Ubl_ubiquitin_like"/>
    <property type="match status" value="1"/>
</dbReference>
<dbReference type="PROSITE" id="PS50053">
    <property type="entry name" value="UBIQUITIN_2"/>
    <property type="match status" value="1"/>
</dbReference>